<dbReference type="PANTHER" id="PTHR15615">
    <property type="match status" value="1"/>
</dbReference>
<dbReference type="Proteomes" id="UP000249464">
    <property type="component" value="Unassembled WGS sequence"/>
</dbReference>
<dbReference type="STRING" id="796604.A0A2X0LX86"/>
<dbReference type="EMBL" id="FQNC01000015">
    <property type="protein sequence ID" value="SGY17757.1"/>
    <property type="molecule type" value="Genomic_DNA"/>
</dbReference>
<feature type="compositionally biased region" description="Basic and acidic residues" evidence="1">
    <location>
        <begin position="402"/>
        <end position="412"/>
    </location>
</feature>
<sequence>MSIQVLQSFGPQARGHLSLSFCTFPDFANSTDDCRHTRTHTRFCGSISMPSPSSRGVGGVGGARVKPNRAPSAGPTPWTDRLLTLPGEVLTCCVERLLTHAVEANEALRPSCKGTITRFHAKEPPSLALQDYLSRLIVYMPCPRDAILLTVLYLDRISRLRPPAPYHEVTSVPLLPTVEVGQASKEESHEESESLAHPLINTFTIHRLVLAALLVACKSECDGHLSQRRVAKVGGVTMRELIQLEVDVLALLDWRLTYTLNAVEDLSRTLWELAGKEGLITAHADDPSPISSSSAPSVAEVTAEASVGPRLQGVPLVSVSTANSHESDDRISIISTSTASSASVSPCMRSPARDSSMSPSPPSSNEAFTRSSLEDSRQSNASEKNSTSLQGRRLGSRASSETVRRLDRPSVS</sequence>
<organism evidence="2 3">
    <name type="scientific">Microbotryum silenes-dioicae</name>
    <dbReference type="NCBI Taxonomy" id="796604"/>
    <lineage>
        <taxon>Eukaryota</taxon>
        <taxon>Fungi</taxon>
        <taxon>Dikarya</taxon>
        <taxon>Basidiomycota</taxon>
        <taxon>Pucciniomycotina</taxon>
        <taxon>Microbotryomycetes</taxon>
        <taxon>Microbotryales</taxon>
        <taxon>Microbotryaceae</taxon>
        <taxon>Microbotryum</taxon>
    </lineage>
</organism>
<accession>A0A2X0LX86</accession>
<protein>
    <submittedName>
        <fullName evidence="2">BQ5605_C015g07879 protein</fullName>
    </submittedName>
</protein>
<dbReference type="GO" id="GO:0000307">
    <property type="term" value="C:cyclin-dependent protein kinase holoenzyme complex"/>
    <property type="evidence" value="ECO:0007669"/>
    <property type="project" value="TreeGrafter"/>
</dbReference>
<dbReference type="GO" id="GO:0019901">
    <property type="term" value="F:protein kinase binding"/>
    <property type="evidence" value="ECO:0007669"/>
    <property type="project" value="InterPro"/>
</dbReference>
<gene>
    <name evidence="2" type="primary">BQ5605_C015g07879</name>
    <name evidence="2" type="ORF">BQ5605_C015G07879</name>
</gene>
<dbReference type="AlphaFoldDB" id="A0A2X0LX86"/>
<keyword evidence="3" id="KW-1185">Reference proteome</keyword>
<proteinExistence type="predicted"/>
<feature type="region of interest" description="Disordered" evidence="1">
    <location>
        <begin position="282"/>
        <end position="304"/>
    </location>
</feature>
<evidence type="ECO:0000256" key="1">
    <source>
        <dbReference type="SAM" id="MobiDB-lite"/>
    </source>
</evidence>
<dbReference type="GO" id="GO:0005634">
    <property type="term" value="C:nucleus"/>
    <property type="evidence" value="ECO:0007669"/>
    <property type="project" value="TreeGrafter"/>
</dbReference>
<dbReference type="GO" id="GO:0016538">
    <property type="term" value="F:cyclin-dependent protein serine/threonine kinase regulator activity"/>
    <property type="evidence" value="ECO:0007669"/>
    <property type="project" value="TreeGrafter"/>
</dbReference>
<dbReference type="SUPFAM" id="SSF47954">
    <property type="entry name" value="Cyclin-like"/>
    <property type="match status" value="1"/>
</dbReference>
<name>A0A2X0LX86_9BASI</name>
<feature type="region of interest" description="Disordered" evidence="1">
    <location>
        <begin position="54"/>
        <end position="78"/>
    </location>
</feature>
<dbReference type="Pfam" id="PF08613">
    <property type="entry name" value="Cyclin"/>
    <property type="match status" value="1"/>
</dbReference>
<evidence type="ECO:0000313" key="3">
    <source>
        <dbReference type="Proteomes" id="UP000249464"/>
    </source>
</evidence>
<feature type="region of interest" description="Disordered" evidence="1">
    <location>
        <begin position="342"/>
        <end position="412"/>
    </location>
</feature>
<reference evidence="2 3" key="1">
    <citation type="submission" date="2016-11" db="EMBL/GenBank/DDBJ databases">
        <authorList>
            <person name="Jaros S."/>
            <person name="Januszkiewicz K."/>
            <person name="Wedrychowicz H."/>
        </authorList>
    </citation>
    <scope>NUCLEOTIDE SEQUENCE [LARGE SCALE GENOMIC DNA]</scope>
</reference>
<evidence type="ECO:0000313" key="2">
    <source>
        <dbReference type="EMBL" id="SGY17757.1"/>
    </source>
</evidence>
<feature type="compositionally biased region" description="Polar residues" evidence="1">
    <location>
        <begin position="378"/>
        <end position="390"/>
    </location>
</feature>
<dbReference type="Gene3D" id="1.10.472.10">
    <property type="entry name" value="Cyclin-like"/>
    <property type="match status" value="1"/>
</dbReference>
<feature type="compositionally biased region" description="Low complexity" evidence="1">
    <location>
        <begin position="287"/>
        <end position="304"/>
    </location>
</feature>
<dbReference type="InterPro" id="IPR013922">
    <property type="entry name" value="Cyclin_PHO80-like"/>
</dbReference>
<dbReference type="PANTHER" id="PTHR15615:SF108">
    <property type="entry name" value="PROTEIN CNPPD1"/>
    <property type="match status" value="1"/>
</dbReference>
<dbReference type="InterPro" id="IPR036915">
    <property type="entry name" value="Cyclin-like_sf"/>
</dbReference>